<organism evidence="1 2">
    <name type="scientific">Haematococcus lacustris</name>
    <name type="common">Green alga</name>
    <name type="synonym">Haematococcus pluvialis</name>
    <dbReference type="NCBI Taxonomy" id="44745"/>
    <lineage>
        <taxon>Eukaryota</taxon>
        <taxon>Viridiplantae</taxon>
        <taxon>Chlorophyta</taxon>
        <taxon>core chlorophytes</taxon>
        <taxon>Chlorophyceae</taxon>
        <taxon>CS clade</taxon>
        <taxon>Chlamydomonadales</taxon>
        <taxon>Haematococcaceae</taxon>
        <taxon>Haematococcus</taxon>
    </lineage>
</organism>
<proteinExistence type="predicted"/>
<dbReference type="Proteomes" id="UP000485058">
    <property type="component" value="Unassembled WGS sequence"/>
</dbReference>
<reference evidence="1 2" key="1">
    <citation type="submission" date="2020-02" db="EMBL/GenBank/DDBJ databases">
        <title>Draft genome sequence of Haematococcus lacustris strain NIES-144.</title>
        <authorList>
            <person name="Morimoto D."/>
            <person name="Nakagawa S."/>
            <person name="Yoshida T."/>
            <person name="Sawayama S."/>
        </authorList>
    </citation>
    <scope>NUCLEOTIDE SEQUENCE [LARGE SCALE GENOMIC DNA]</scope>
    <source>
        <strain evidence="1 2">NIES-144</strain>
    </source>
</reference>
<feature type="non-terminal residue" evidence="1">
    <location>
        <position position="1"/>
    </location>
</feature>
<protein>
    <submittedName>
        <fullName evidence="1">Uncharacterized protein</fullName>
    </submittedName>
</protein>
<evidence type="ECO:0000313" key="1">
    <source>
        <dbReference type="EMBL" id="GFH11293.1"/>
    </source>
</evidence>
<name>A0A699YMG8_HAELA</name>
<gene>
    <name evidence="1" type="ORF">HaLaN_06771</name>
</gene>
<sequence length="60" mass="6725">RPGSFDVRFVSIDAPMGQEQTLRIAFSMGAAGATRRPISPLWFVRGHMWQYASKNSNGLR</sequence>
<accession>A0A699YMG8</accession>
<dbReference type="EMBL" id="BLLF01000390">
    <property type="protein sequence ID" value="GFH11293.1"/>
    <property type="molecule type" value="Genomic_DNA"/>
</dbReference>
<keyword evidence="2" id="KW-1185">Reference proteome</keyword>
<comment type="caution">
    <text evidence="1">The sequence shown here is derived from an EMBL/GenBank/DDBJ whole genome shotgun (WGS) entry which is preliminary data.</text>
</comment>
<dbReference type="AlphaFoldDB" id="A0A699YMG8"/>
<evidence type="ECO:0000313" key="2">
    <source>
        <dbReference type="Proteomes" id="UP000485058"/>
    </source>
</evidence>